<keyword evidence="4" id="KW-1185">Reference proteome</keyword>
<name>F4CTD7_PSEUX</name>
<reference evidence="3 4" key="1">
    <citation type="journal article" date="2011" name="J. Bacteriol.">
        <title>Genome sequence of the 1,4-dioxane-degrading Pseudonocardia dioxanivorans strain CB1190.</title>
        <authorList>
            <person name="Sales C.M."/>
            <person name="Mahendra S."/>
            <person name="Grostern A."/>
            <person name="Parales R.E."/>
            <person name="Goodwin L.A."/>
            <person name="Woyke T."/>
            <person name="Nolan M."/>
            <person name="Lapidus A."/>
            <person name="Chertkov O."/>
            <person name="Ovchinnikova G."/>
            <person name="Sczyrba A."/>
            <person name="Alvarez-Cohen L."/>
        </authorList>
    </citation>
    <scope>NUCLEOTIDE SEQUENCE [LARGE SCALE GENOMIC DNA]</scope>
    <source>
        <strain evidence="4">ATCC 55486 / DSM 44775 / JCM 13855 / CB1190</strain>
    </source>
</reference>
<evidence type="ECO:0000313" key="4">
    <source>
        <dbReference type="Proteomes" id="UP000007809"/>
    </source>
</evidence>
<keyword evidence="2" id="KW-1133">Transmembrane helix</keyword>
<evidence type="ECO:0000256" key="1">
    <source>
        <dbReference type="SAM" id="MobiDB-lite"/>
    </source>
</evidence>
<organism evidence="3 4">
    <name type="scientific">Pseudonocardia dioxanivorans (strain ATCC 55486 / DSM 44775 / JCM 13855 / CB1190)</name>
    <dbReference type="NCBI Taxonomy" id="675635"/>
    <lineage>
        <taxon>Bacteria</taxon>
        <taxon>Bacillati</taxon>
        <taxon>Actinomycetota</taxon>
        <taxon>Actinomycetes</taxon>
        <taxon>Pseudonocardiales</taxon>
        <taxon>Pseudonocardiaceae</taxon>
        <taxon>Pseudonocardia</taxon>
    </lineage>
</organism>
<protein>
    <submittedName>
        <fullName evidence="3">Uncharacterized protein</fullName>
    </submittedName>
</protein>
<accession>F4CTD7</accession>
<evidence type="ECO:0000256" key="2">
    <source>
        <dbReference type="SAM" id="Phobius"/>
    </source>
</evidence>
<feature type="transmembrane region" description="Helical" evidence="2">
    <location>
        <begin position="50"/>
        <end position="66"/>
    </location>
</feature>
<dbReference type="Proteomes" id="UP000007809">
    <property type="component" value="Chromosome"/>
</dbReference>
<dbReference type="STRING" id="675635.Psed_5226"/>
<gene>
    <name evidence="3" type="ordered locus">Psed_5226</name>
</gene>
<feature type="region of interest" description="Disordered" evidence="1">
    <location>
        <begin position="183"/>
        <end position="247"/>
    </location>
</feature>
<dbReference type="OrthoDB" id="5187095at2"/>
<dbReference type="RefSeq" id="WP_013677268.1">
    <property type="nucleotide sequence ID" value="NC_015312.1"/>
</dbReference>
<dbReference type="AlphaFoldDB" id="F4CTD7"/>
<keyword evidence="2" id="KW-0472">Membrane</keyword>
<dbReference type="KEGG" id="pdx:Psed_5226"/>
<dbReference type="EMBL" id="CP002593">
    <property type="protein sequence ID" value="AEA27362.1"/>
    <property type="molecule type" value="Genomic_DNA"/>
</dbReference>
<evidence type="ECO:0000313" key="3">
    <source>
        <dbReference type="EMBL" id="AEA27362.1"/>
    </source>
</evidence>
<keyword evidence="2" id="KW-0812">Transmembrane</keyword>
<proteinExistence type="predicted"/>
<dbReference type="eggNOG" id="ENOG503306W">
    <property type="taxonomic scope" value="Bacteria"/>
</dbReference>
<feature type="transmembrane region" description="Helical" evidence="2">
    <location>
        <begin position="27"/>
        <end position="44"/>
    </location>
</feature>
<dbReference type="HOGENOM" id="CLU_1030098_0_0_11"/>
<sequence length="247" mass="27404">MGIVEVFTRPEQHPVTRILGWAVRYRAELAVTTVLVAVFLLLRNGVGPEAATVIVIVTTAVMFVVPPSRRYLTRRMWCVYSRHRARAAFVQTRTMTYDGRMPFLYWSRPSTVGERIRVWLPAGMEVKDLEGVCPELAVACWARSARVEPSRRHAHLVVIEIVRRDPLATSSVIAPAVLHGVPDVDPHPEGGQVVPLPSRSNLPAPAADDTPRTRTKGNRATARPRDREEVDEPAVTGFGGVDVSDYV</sequence>